<reference evidence="3 4" key="1">
    <citation type="journal article" date="2012" name="Science">
        <title>The Paleozoic origin of enzymatic lignin decomposition reconstructed from 31 fungal genomes.</title>
        <authorList>
            <person name="Floudas D."/>
            <person name="Binder M."/>
            <person name="Riley R."/>
            <person name="Barry K."/>
            <person name="Blanchette R.A."/>
            <person name="Henrissat B."/>
            <person name="Martinez A.T."/>
            <person name="Otillar R."/>
            <person name="Spatafora J.W."/>
            <person name="Yadav J.S."/>
            <person name="Aerts A."/>
            <person name="Benoit I."/>
            <person name="Boyd A."/>
            <person name="Carlson A."/>
            <person name="Copeland A."/>
            <person name="Coutinho P.M."/>
            <person name="de Vries R.P."/>
            <person name="Ferreira P."/>
            <person name="Findley K."/>
            <person name="Foster B."/>
            <person name="Gaskell J."/>
            <person name="Glotzer D."/>
            <person name="Gorecki P."/>
            <person name="Heitman J."/>
            <person name="Hesse C."/>
            <person name="Hori C."/>
            <person name="Igarashi K."/>
            <person name="Jurgens J.A."/>
            <person name="Kallen N."/>
            <person name="Kersten P."/>
            <person name="Kohler A."/>
            <person name="Kuees U."/>
            <person name="Kumar T.K.A."/>
            <person name="Kuo A."/>
            <person name="LaButti K."/>
            <person name="Larrondo L.F."/>
            <person name="Lindquist E."/>
            <person name="Ling A."/>
            <person name="Lombard V."/>
            <person name="Lucas S."/>
            <person name="Lundell T."/>
            <person name="Martin R."/>
            <person name="McLaughlin D.J."/>
            <person name="Morgenstern I."/>
            <person name="Morin E."/>
            <person name="Murat C."/>
            <person name="Nagy L.G."/>
            <person name="Nolan M."/>
            <person name="Ohm R.A."/>
            <person name="Patyshakuliyeva A."/>
            <person name="Rokas A."/>
            <person name="Ruiz-Duenas F.J."/>
            <person name="Sabat G."/>
            <person name="Salamov A."/>
            <person name="Samejima M."/>
            <person name="Schmutz J."/>
            <person name="Slot J.C."/>
            <person name="St John F."/>
            <person name="Stenlid J."/>
            <person name="Sun H."/>
            <person name="Sun S."/>
            <person name="Syed K."/>
            <person name="Tsang A."/>
            <person name="Wiebenga A."/>
            <person name="Young D."/>
            <person name="Pisabarro A."/>
            <person name="Eastwood D.C."/>
            <person name="Martin F."/>
            <person name="Cullen D."/>
            <person name="Grigoriev I.V."/>
            <person name="Hibbett D.S."/>
        </authorList>
    </citation>
    <scope>NUCLEOTIDE SEQUENCE [LARGE SCALE GENOMIC DNA]</scope>
    <source>
        <strain evidence="3 4">MD-104</strain>
    </source>
</reference>
<evidence type="ECO:0000313" key="3">
    <source>
        <dbReference type="EMBL" id="PCH43065.1"/>
    </source>
</evidence>
<dbReference type="Proteomes" id="UP000218811">
    <property type="component" value="Unassembled WGS sequence"/>
</dbReference>
<dbReference type="EMBL" id="KB468135">
    <property type="protein sequence ID" value="PCH43065.1"/>
    <property type="molecule type" value="Genomic_DNA"/>
</dbReference>
<feature type="signal peptide" evidence="2">
    <location>
        <begin position="1"/>
        <end position="23"/>
    </location>
</feature>
<organism evidence="3 4">
    <name type="scientific">Wolfiporia cocos (strain MD-104)</name>
    <name type="common">Brown rot fungus</name>
    <dbReference type="NCBI Taxonomy" id="742152"/>
    <lineage>
        <taxon>Eukaryota</taxon>
        <taxon>Fungi</taxon>
        <taxon>Dikarya</taxon>
        <taxon>Basidiomycota</taxon>
        <taxon>Agaricomycotina</taxon>
        <taxon>Agaricomycetes</taxon>
        <taxon>Polyporales</taxon>
        <taxon>Phaeolaceae</taxon>
        <taxon>Wolfiporia</taxon>
    </lineage>
</organism>
<sequence length="172" mass="17443">MRAESFLSFAFLLVVLLASRVSALEISVGGSVGNVTANDFLNITDSQVASDCQTQCAPATKAIDACGTSSSCLCDSATVTAITACEQCMFDALIAGDLPMVDPREGSQTALTAYATACAGVNVTVPATLTTLTLPADWDGPFGQGLGLPATIFTVIIAAALGSGCIYIVSTM</sequence>
<feature type="chain" id="PRO_5013877508" description="Extracellular membrane protein CFEM domain-containing protein" evidence="2">
    <location>
        <begin position="24"/>
        <end position="172"/>
    </location>
</feature>
<dbReference type="AlphaFoldDB" id="A0A2H3JNJ0"/>
<keyword evidence="1" id="KW-1133">Transmembrane helix</keyword>
<evidence type="ECO:0000313" key="4">
    <source>
        <dbReference type="Proteomes" id="UP000218811"/>
    </source>
</evidence>
<keyword evidence="1" id="KW-0472">Membrane</keyword>
<evidence type="ECO:0000256" key="1">
    <source>
        <dbReference type="SAM" id="Phobius"/>
    </source>
</evidence>
<keyword evidence="1" id="KW-0812">Transmembrane</keyword>
<dbReference type="OrthoDB" id="2953532at2759"/>
<dbReference type="STRING" id="742152.A0A2H3JNJ0"/>
<keyword evidence="4" id="KW-1185">Reference proteome</keyword>
<protein>
    <recommendedName>
        <fullName evidence="5">Extracellular membrane protein CFEM domain-containing protein</fullName>
    </recommendedName>
</protein>
<gene>
    <name evidence="3" type="ORF">WOLCODRAFT_153117</name>
</gene>
<dbReference type="OMA" id="WDGPFGQ"/>
<proteinExistence type="predicted"/>
<feature type="transmembrane region" description="Helical" evidence="1">
    <location>
        <begin position="146"/>
        <end position="169"/>
    </location>
</feature>
<evidence type="ECO:0008006" key="5">
    <source>
        <dbReference type="Google" id="ProtNLM"/>
    </source>
</evidence>
<evidence type="ECO:0000256" key="2">
    <source>
        <dbReference type="SAM" id="SignalP"/>
    </source>
</evidence>
<keyword evidence="2" id="KW-0732">Signal</keyword>
<accession>A0A2H3JNJ0</accession>
<name>A0A2H3JNJ0_WOLCO</name>